<protein>
    <submittedName>
        <fullName evidence="1">Uncharacterized protein</fullName>
    </submittedName>
</protein>
<evidence type="ECO:0000313" key="1">
    <source>
        <dbReference type="EMBL" id="MBX03928.1"/>
    </source>
</evidence>
<dbReference type="EMBL" id="GGEC01023444">
    <property type="protein sequence ID" value="MBX03928.1"/>
    <property type="molecule type" value="Transcribed_RNA"/>
</dbReference>
<dbReference type="InterPro" id="IPR036465">
    <property type="entry name" value="vWFA_dom_sf"/>
</dbReference>
<name>A0A2P2KDX6_RHIMU</name>
<accession>A0A2P2KDX6</accession>
<proteinExistence type="predicted"/>
<organism evidence="1">
    <name type="scientific">Rhizophora mucronata</name>
    <name type="common">Asiatic mangrove</name>
    <dbReference type="NCBI Taxonomy" id="61149"/>
    <lineage>
        <taxon>Eukaryota</taxon>
        <taxon>Viridiplantae</taxon>
        <taxon>Streptophyta</taxon>
        <taxon>Embryophyta</taxon>
        <taxon>Tracheophyta</taxon>
        <taxon>Spermatophyta</taxon>
        <taxon>Magnoliopsida</taxon>
        <taxon>eudicotyledons</taxon>
        <taxon>Gunneridae</taxon>
        <taxon>Pentapetalae</taxon>
        <taxon>rosids</taxon>
        <taxon>fabids</taxon>
        <taxon>Malpighiales</taxon>
        <taxon>Rhizophoraceae</taxon>
        <taxon>Rhizophora</taxon>
    </lineage>
</organism>
<dbReference type="AlphaFoldDB" id="A0A2P2KDX6"/>
<reference evidence="1" key="1">
    <citation type="submission" date="2018-02" db="EMBL/GenBank/DDBJ databases">
        <title>Rhizophora mucronata_Transcriptome.</title>
        <authorList>
            <person name="Meera S.P."/>
            <person name="Sreeshan A."/>
            <person name="Augustine A."/>
        </authorList>
    </citation>
    <scope>NUCLEOTIDE SEQUENCE</scope>
    <source>
        <tissue evidence="1">Leaf</tissue>
    </source>
</reference>
<sequence length="52" mass="5951">MARNREGLVLLLDVGPSMQSLLPEVEKVCSMLVQKKVNYRIKSLFGFLWLIS</sequence>
<dbReference type="Gene3D" id="3.40.50.410">
    <property type="entry name" value="von Willebrand factor, type A domain"/>
    <property type="match status" value="1"/>
</dbReference>